<dbReference type="Gene3D" id="3.10.310.50">
    <property type="match status" value="1"/>
</dbReference>
<evidence type="ECO:0000259" key="4">
    <source>
        <dbReference type="Pfam" id="PF04536"/>
    </source>
</evidence>
<evidence type="ECO:0000256" key="3">
    <source>
        <dbReference type="SAM" id="SignalP"/>
    </source>
</evidence>
<evidence type="ECO:0000256" key="2">
    <source>
        <dbReference type="SAM" id="Phobius"/>
    </source>
</evidence>
<keyword evidence="2" id="KW-1133">Transmembrane helix</keyword>
<feature type="region of interest" description="Disordered" evidence="1">
    <location>
        <begin position="364"/>
        <end position="402"/>
    </location>
</feature>
<dbReference type="Proteomes" id="UP000018872">
    <property type="component" value="Unassembled WGS sequence"/>
</dbReference>
<evidence type="ECO:0000256" key="1">
    <source>
        <dbReference type="SAM" id="MobiDB-lite"/>
    </source>
</evidence>
<keyword evidence="2" id="KW-0472">Membrane</keyword>
<accession>W2CBN0</accession>
<reference evidence="5 6" key="1">
    <citation type="submission" date="2013-11" db="EMBL/GenBank/DDBJ databases">
        <title>Single cell genomics of uncultured Tannerella BU063 (oral taxon 286).</title>
        <authorList>
            <person name="Beall C.J."/>
            <person name="Campbell A.G."/>
            <person name="Griffen A.L."/>
            <person name="Podar M."/>
            <person name="Leys E.J."/>
        </authorList>
    </citation>
    <scope>NUCLEOTIDE SEQUENCE [LARGE SCALE GENOMIC DNA]</scope>
    <source>
        <strain evidence="5">Cell 5</strain>
    </source>
</reference>
<keyword evidence="3" id="KW-0732">Signal</keyword>
<feature type="compositionally biased region" description="Gly residues" evidence="1">
    <location>
        <begin position="373"/>
        <end position="402"/>
    </location>
</feature>
<dbReference type="Pfam" id="PF04536">
    <property type="entry name" value="TPM_phosphatase"/>
    <property type="match status" value="1"/>
</dbReference>
<dbReference type="InterPro" id="IPR007621">
    <property type="entry name" value="TPM_dom"/>
</dbReference>
<proteinExistence type="predicted"/>
<feature type="signal peptide" evidence="3">
    <location>
        <begin position="1"/>
        <end position="22"/>
    </location>
</feature>
<dbReference type="PANTHER" id="PTHR30373">
    <property type="entry name" value="UPF0603 PROTEIN YGCG"/>
    <property type="match status" value="1"/>
</dbReference>
<dbReference type="PANTHER" id="PTHR30373:SF2">
    <property type="entry name" value="UPF0603 PROTEIN YGCG"/>
    <property type="match status" value="1"/>
</dbReference>
<feature type="chain" id="PRO_5004813637" description="TPM domain-containing protein" evidence="3">
    <location>
        <begin position="23"/>
        <end position="402"/>
    </location>
</feature>
<sequence>MNRLHLLLIALLLGLSTLSAAAAPEAYRVKDVPNVQLTDRTRFVSDPADAIRPADEEALNRRIAALRDSFGVQIAIVVIPAYDGSAYNSVRAFANELFNTWGIGNRETNRGLLILLTTDTDKREIAFETGYGLEGELTDGLCKLIIDRRMTPVMKDGSYGEGLLAGVEEVRKVLTKGSTLEAEKKRKTRNQILIWWLVGLFYYGFYLYEERKKAQYSIHIATMDRANRKANSLALGMGIFFFQIPAMLIYFLVKWIFRRQFVAECYCPECGAMGRFKRVKKDQVREETLVKVYSVWCRNCHHTAVLDIRRRQKPALCPECRSIGTLDLDTVKEMQLITLDVYHFACRNCGHIVEEKLPARVKEKHTSSDSGYYLGGSSDGDGDSGGSWGGGSSGGGGASSSF</sequence>
<dbReference type="AlphaFoldDB" id="W2CBN0"/>
<feature type="domain" description="TPM" evidence="4">
    <location>
        <begin position="44"/>
        <end position="172"/>
    </location>
</feature>
<protein>
    <recommendedName>
        <fullName evidence="4">TPM domain-containing protein</fullName>
    </recommendedName>
</protein>
<evidence type="ECO:0000313" key="5">
    <source>
        <dbReference type="EMBL" id="ETK04614.1"/>
    </source>
</evidence>
<dbReference type="EMBL" id="AYYC01000630">
    <property type="protein sequence ID" value="ETK04614.1"/>
    <property type="molecule type" value="Genomic_DNA"/>
</dbReference>
<comment type="caution">
    <text evidence="5">The sequence shown here is derived from an EMBL/GenBank/DDBJ whole genome shotgun (WGS) entry which is preliminary data.</text>
</comment>
<gene>
    <name evidence="5" type="ORF">T229_07930</name>
</gene>
<name>W2CBN0_9BACT</name>
<evidence type="ECO:0000313" key="6">
    <source>
        <dbReference type="Proteomes" id="UP000018872"/>
    </source>
</evidence>
<keyword evidence="2" id="KW-0812">Transmembrane</keyword>
<organism evidence="5 6">
    <name type="scientific">Tannerella sp. oral taxon BU063 isolate Cell 5</name>
    <dbReference type="NCBI Taxonomy" id="1410950"/>
    <lineage>
        <taxon>Bacteria</taxon>
        <taxon>Pseudomonadati</taxon>
        <taxon>Bacteroidota</taxon>
        <taxon>Bacteroidia</taxon>
        <taxon>Bacteroidales</taxon>
        <taxon>Tannerellaceae</taxon>
        <taxon>Tannerella</taxon>
    </lineage>
</organism>
<feature type="transmembrane region" description="Helical" evidence="2">
    <location>
        <begin position="192"/>
        <end position="208"/>
    </location>
</feature>
<dbReference type="PATRIC" id="fig|1410950.3.peg.1084"/>
<feature type="transmembrane region" description="Helical" evidence="2">
    <location>
        <begin position="233"/>
        <end position="257"/>
    </location>
</feature>